<dbReference type="AlphaFoldDB" id="U4LR14"/>
<dbReference type="STRING" id="1076935.U4LR14"/>
<dbReference type="SUPFAM" id="SSF52540">
    <property type="entry name" value="P-loop containing nucleoside triphosphate hydrolases"/>
    <property type="match status" value="1"/>
</dbReference>
<feature type="transmembrane region" description="Helical" evidence="9">
    <location>
        <begin position="436"/>
        <end position="463"/>
    </location>
</feature>
<dbReference type="EMBL" id="HF935650">
    <property type="protein sequence ID" value="CCX31765.1"/>
    <property type="molecule type" value="Genomic_DNA"/>
</dbReference>
<evidence type="ECO:0000259" key="10">
    <source>
        <dbReference type="PROSITE" id="PS50893"/>
    </source>
</evidence>
<evidence type="ECO:0000256" key="4">
    <source>
        <dbReference type="ARBA" id="ARBA00022692"/>
    </source>
</evidence>
<feature type="transmembrane region" description="Helical" evidence="9">
    <location>
        <begin position="360"/>
        <end position="381"/>
    </location>
</feature>
<dbReference type="SMART" id="SM00382">
    <property type="entry name" value="AAA"/>
    <property type="match status" value="1"/>
</dbReference>
<evidence type="ECO:0000256" key="7">
    <source>
        <dbReference type="ARBA" id="ARBA00022989"/>
    </source>
</evidence>
<dbReference type="InterPro" id="IPR017871">
    <property type="entry name" value="ABC_transporter-like_CS"/>
</dbReference>
<comment type="similarity">
    <text evidence="2">Belongs to the ABC transporter superfamily. ABCG family. Eye pigment precursor importer (TC 3.A.1.204) subfamily.</text>
</comment>
<dbReference type="OMA" id="FWYYTFY"/>
<reference evidence="11 12" key="1">
    <citation type="journal article" date="2013" name="PLoS Genet.">
        <title>The genome and development-dependent transcriptomes of Pyronema confluens: a window into fungal evolution.</title>
        <authorList>
            <person name="Traeger S."/>
            <person name="Altegoer F."/>
            <person name="Freitag M."/>
            <person name="Gabaldon T."/>
            <person name="Kempken F."/>
            <person name="Kumar A."/>
            <person name="Marcet-Houben M."/>
            <person name="Poggeler S."/>
            <person name="Stajich J.E."/>
            <person name="Nowrousian M."/>
        </authorList>
    </citation>
    <scope>NUCLEOTIDE SEQUENCE [LARGE SCALE GENOMIC DNA]</scope>
    <source>
        <strain evidence="12">CBS 100304</strain>
        <tissue evidence="11">Vegetative mycelium</tissue>
    </source>
</reference>
<dbReference type="PROSITE" id="PS00211">
    <property type="entry name" value="ABC_TRANSPORTER_1"/>
    <property type="match status" value="1"/>
</dbReference>
<dbReference type="PROSITE" id="PS50893">
    <property type="entry name" value="ABC_TRANSPORTER_2"/>
    <property type="match status" value="1"/>
</dbReference>
<keyword evidence="6" id="KW-0067">ATP-binding</keyword>
<evidence type="ECO:0000256" key="2">
    <source>
        <dbReference type="ARBA" id="ARBA00005814"/>
    </source>
</evidence>
<keyword evidence="12" id="KW-1185">Reference proteome</keyword>
<dbReference type="eggNOG" id="KOG0061">
    <property type="taxonomic scope" value="Eukaryota"/>
</dbReference>
<dbReference type="InterPro" id="IPR027417">
    <property type="entry name" value="P-loop_NTPase"/>
</dbReference>
<organism evidence="11 12">
    <name type="scientific">Pyronema omphalodes (strain CBS 100304)</name>
    <name type="common">Pyronema confluens</name>
    <dbReference type="NCBI Taxonomy" id="1076935"/>
    <lineage>
        <taxon>Eukaryota</taxon>
        <taxon>Fungi</taxon>
        <taxon>Dikarya</taxon>
        <taxon>Ascomycota</taxon>
        <taxon>Pezizomycotina</taxon>
        <taxon>Pezizomycetes</taxon>
        <taxon>Pezizales</taxon>
        <taxon>Pyronemataceae</taxon>
        <taxon>Pyronema</taxon>
    </lineage>
</organism>
<keyword evidence="3" id="KW-0813">Transport</keyword>
<evidence type="ECO:0000256" key="9">
    <source>
        <dbReference type="SAM" id="Phobius"/>
    </source>
</evidence>
<feature type="domain" description="ABC transporter" evidence="10">
    <location>
        <begin position="33"/>
        <end position="277"/>
    </location>
</feature>
<dbReference type="OrthoDB" id="66620at2759"/>
<dbReference type="GO" id="GO:0016020">
    <property type="term" value="C:membrane"/>
    <property type="evidence" value="ECO:0007669"/>
    <property type="project" value="UniProtKB-SubCell"/>
</dbReference>
<dbReference type="Gene3D" id="3.40.50.300">
    <property type="entry name" value="P-loop containing nucleotide triphosphate hydrolases"/>
    <property type="match status" value="1"/>
</dbReference>
<dbReference type="Proteomes" id="UP000018144">
    <property type="component" value="Unassembled WGS sequence"/>
</dbReference>
<dbReference type="GO" id="GO:0016887">
    <property type="term" value="F:ATP hydrolysis activity"/>
    <property type="evidence" value="ECO:0007669"/>
    <property type="project" value="InterPro"/>
</dbReference>
<feature type="transmembrane region" description="Helical" evidence="9">
    <location>
        <begin position="499"/>
        <end position="522"/>
    </location>
</feature>
<dbReference type="GO" id="GO:0005524">
    <property type="term" value="F:ATP binding"/>
    <property type="evidence" value="ECO:0007669"/>
    <property type="project" value="UniProtKB-KW"/>
</dbReference>
<evidence type="ECO:0000256" key="6">
    <source>
        <dbReference type="ARBA" id="ARBA00022840"/>
    </source>
</evidence>
<evidence type="ECO:0000256" key="3">
    <source>
        <dbReference type="ARBA" id="ARBA00022448"/>
    </source>
</evidence>
<gene>
    <name evidence="11" type="ORF">PCON_11409</name>
</gene>
<evidence type="ECO:0000313" key="11">
    <source>
        <dbReference type="EMBL" id="CCX31765.1"/>
    </source>
</evidence>
<keyword evidence="5" id="KW-0547">Nucleotide-binding</keyword>
<proteinExistence type="inferred from homology"/>
<keyword evidence="7 9" id="KW-1133">Transmembrane helix</keyword>
<evidence type="ECO:0000256" key="1">
    <source>
        <dbReference type="ARBA" id="ARBA00004141"/>
    </source>
</evidence>
<dbReference type="InterPro" id="IPR003593">
    <property type="entry name" value="AAA+_ATPase"/>
</dbReference>
<feature type="transmembrane region" description="Helical" evidence="9">
    <location>
        <begin position="475"/>
        <end position="493"/>
    </location>
</feature>
<evidence type="ECO:0000256" key="8">
    <source>
        <dbReference type="ARBA" id="ARBA00023136"/>
    </source>
</evidence>
<feature type="transmembrane region" description="Helical" evidence="9">
    <location>
        <begin position="393"/>
        <end position="416"/>
    </location>
</feature>
<keyword evidence="8 9" id="KW-0472">Membrane</keyword>
<dbReference type="GO" id="GO:0140359">
    <property type="term" value="F:ABC-type transporter activity"/>
    <property type="evidence" value="ECO:0007669"/>
    <property type="project" value="InterPro"/>
</dbReference>
<dbReference type="PANTHER" id="PTHR48042:SF11">
    <property type="entry name" value="ABC TRANSPORTER G FAMILY MEMBER 11"/>
    <property type="match status" value="1"/>
</dbReference>
<dbReference type="Pfam" id="PF00005">
    <property type="entry name" value="ABC_tran"/>
    <property type="match status" value="1"/>
</dbReference>
<evidence type="ECO:0000256" key="5">
    <source>
        <dbReference type="ARBA" id="ARBA00022741"/>
    </source>
</evidence>
<dbReference type="InterPro" id="IPR003439">
    <property type="entry name" value="ABC_transporter-like_ATP-bd"/>
</dbReference>
<comment type="subcellular location">
    <subcellularLocation>
        <location evidence="1">Membrane</location>
        <topology evidence="1">Multi-pass membrane protein</topology>
    </subcellularLocation>
</comment>
<dbReference type="InterPro" id="IPR013525">
    <property type="entry name" value="ABC2_TM"/>
</dbReference>
<dbReference type="CDD" id="cd03213">
    <property type="entry name" value="ABCG_EPDR"/>
    <property type="match status" value="1"/>
</dbReference>
<name>U4LR14_PYROM</name>
<keyword evidence="4 9" id="KW-0812">Transmembrane</keyword>
<feature type="transmembrane region" description="Helical" evidence="9">
    <location>
        <begin position="599"/>
        <end position="620"/>
    </location>
</feature>
<dbReference type="InterPro" id="IPR052215">
    <property type="entry name" value="Plant_ABCG"/>
</dbReference>
<dbReference type="InterPro" id="IPR043926">
    <property type="entry name" value="ABCG_dom"/>
</dbReference>
<protein>
    <submittedName>
        <fullName evidence="11">Similar to ABC transporter G family member 11 acc. no. Q8RXN0</fullName>
    </submittedName>
</protein>
<sequence>MHTPTSSMSSATDNIDLESYGSTAGSTAGLTEFSWRDLTVTVKDMKTGEPLNILEGVTGGVRPGDMVALMGPSGSGKTTLLNVLAKRPAAAKATVSGDVLIDGQKFDSTTLRSVSTYVEQEDALIGSLTVRETIEFAAKLSPNGTGGSGRVGELIRAFGLEKQENAMIGTPVKKGISGGQKRRVSVASQLITRPKILFLDEPTSGLDSTAAYEVMSRVRNIAKAENIVVIASIHQPSTATFQLFSHLALLSRGRMVYYGPTTKVVPYFEGIGMPVPTMTNPAEFLLDSCNVDFNEGAKETLSRMIDSWNNSFEAKEIQRESAVSSRGKFQAPTKNTNGSNVKKTFVLLHRLFLKSYRDVLAYWIRVAMYMGLAILMGTVWLRLDSSQTNIQPFINAIFFSGAFMSFMAVAYIPAFLEDYSSYLKERANGLYGPTSFLISNFLIGIPFILLNTLIFALITVFLVNFRDDGQSFFKYVMWLFLDLLAAESLVVLISSVVPIFVAALAITAFTNGLWMSVGGFLVPEKVLNDFWYYTFYWINYQRYVFQGMMFSEFEGRTYDCDLIDGGGYQCMYPSALQGEGKIAGEAVLKSLGYAKKREGMWIGILIAIIVGLRLLAWVALKLKKH</sequence>
<dbReference type="Pfam" id="PF01061">
    <property type="entry name" value="ABC2_membrane"/>
    <property type="match status" value="1"/>
</dbReference>
<dbReference type="PANTHER" id="PTHR48042">
    <property type="entry name" value="ABC TRANSPORTER G FAMILY MEMBER 11"/>
    <property type="match status" value="1"/>
</dbReference>
<accession>U4LR14</accession>
<evidence type="ECO:0000313" key="12">
    <source>
        <dbReference type="Proteomes" id="UP000018144"/>
    </source>
</evidence>
<dbReference type="Pfam" id="PF19055">
    <property type="entry name" value="ABC2_membrane_7"/>
    <property type="match status" value="1"/>
</dbReference>